<dbReference type="InterPro" id="IPR000182">
    <property type="entry name" value="GNAT_dom"/>
</dbReference>
<organism evidence="7 8">
    <name type="scientific">Parasutterella secunda</name>
    <dbReference type="NCBI Taxonomy" id="626947"/>
    <lineage>
        <taxon>Bacteria</taxon>
        <taxon>Pseudomonadati</taxon>
        <taxon>Pseudomonadota</taxon>
        <taxon>Betaproteobacteria</taxon>
        <taxon>Burkholderiales</taxon>
        <taxon>Sutterellaceae</taxon>
        <taxon>Parasutterella</taxon>
    </lineage>
</organism>
<evidence type="ECO:0000256" key="3">
    <source>
        <dbReference type="ARBA" id="ARBA00022840"/>
    </source>
</evidence>
<dbReference type="Pfam" id="PF13607">
    <property type="entry name" value="Succ_CoA_lig"/>
    <property type="match status" value="1"/>
</dbReference>
<dbReference type="Pfam" id="PF13380">
    <property type="entry name" value="CoA_binding_2"/>
    <property type="match status" value="1"/>
</dbReference>
<dbReference type="CDD" id="cd04301">
    <property type="entry name" value="NAT_SF"/>
    <property type="match status" value="1"/>
</dbReference>
<dbReference type="InterPro" id="IPR013815">
    <property type="entry name" value="ATP_grasp_subdomain_1"/>
</dbReference>
<dbReference type="EMBL" id="JACJKX010000001">
    <property type="protein sequence ID" value="MBM6927848.1"/>
    <property type="molecule type" value="Genomic_DNA"/>
</dbReference>
<protein>
    <submittedName>
        <fullName evidence="7">GNAT family N-acetyltransferase</fullName>
    </submittedName>
</protein>
<evidence type="ECO:0000256" key="2">
    <source>
        <dbReference type="ARBA" id="ARBA00022741"/>
    </source>
</evidence>
<gene>
    <name evidence="7" type="ORF">H5985_00940</name>
</gene>
<dbReference type="Pfam" id="PF13302">
    <property type="entry name" value="Acetyltransf_3"/>
    <property type="match status" value="1"/>
</dbReference>
<dbReference type="SUPFAM" id="SSF55729">
    <property type="entry name" value="Acyl-CoA N-acyltransferases (Nat)"/>
    <property type="match status" value="1"/>
</dbReference>
<dbReference type="InterPro" id="IPR036291">
    <property type="entry name" value="NAD(P)-bd_dom_sf"/>
</dbReference>
<dbReference type="SUPFAM" id="SSF56059">
    <property type="entry name" value="Glutathione synthetase ATP-binding domain-like"/>
    <property type="match status" value="1"/>
</dbReference>
<evidence type="ECO:0000313" key="7">
    <source>
        <dbReference type="EMBL" id="MBM6927848.1"/>
    </source>
</evidence>
<dbReference type="Pfam" id="PF13549">
    <property type="entry name" value="ATP-grasp_5"/>
    <property type="match status" value="1"/>
</dbReference>
<dbReference type="Gene3D" id="3.40.630.30">
    <property type="match status" value="1"/>
</dbReference>
<dbReference type="InterPro" id="IPR003781">
    <property type="entry name" value="CoA-bd"/>
</dbReference>
<dbReference type="PANTHER" id="PTHR43334">
    <property type="entry name" value="ACETATE--COA LIGASE [ADP-FORMING]"/>
    <property type="match status" value="1"/>
</dbReference>
<keyword evidence="2 4" id="KW-0547">Nucleotide-binding</keyword>
<dbReference type="Gene3D" id="3.40.50.720">
    <property type="entry name" value="NAD(P)-binding Rossmann-like Domain"/>
    <property type="match status" value="1"/>
</dbReference>
<evidence type="ECO:0000256" key="1">
    <source>
        <dbReference type="ARBA" id="ARBA00022598"/>
    </source>
</evidence>
<dbReference type="InterPro" id="IPR011761">
    <property type="entry name" value="ATP-grasp"/>
</dbReference>
<dbReference type="InterPro" id="IPR016181">
    <property type="entry name" value="Acyl_CoA_acyltransferase"/>
</dbReference>
<keyword evidence="8" id="KW-1185">Reference proteome</keyword>
<comment type="caution">
    <text evidence="7">The sequence shown here is derived from an EMBL/GenBank/DDBJ whole genome shotgun (WGS) entry which is preliminary data.</text>
</comment>
<dbReference type="RefSeq" id="WP_205049435.1">
    <property type="nucleotide sequence ID" value="NZ_JACJKX010000001.1"/>
</dbReference>
<evidence type="ECO:0000256" key="4">
    <source>
        <dbReference type="PROSITE-ProRule" id="PRU00409"/>
    </source>
</evidence>
<keyword evidence="3 4" id="KW-0067">ATP-binding</keyword>
<dbReference type="Gene3D" id="3.30.470.20">
    <property type="entry name" value="ATP-grasp fold, B domain"/>
    <property type="match status" value="1"/>
</dbReference>
<dbReference type="Gene3D" id="3.30.1490.20">
    <property type="entry name" value="ATP-grasp fold, A domain"/>
    <property type="match status" value="1"/>
</dbReference>
<evidence type="ECO:0000259" key="6">
    <source>
        <dbReference type="PROSITE" id="PS51186"/>
    </source>
</evidence>
<feature type="domain" description="ATP-grasp" evidence="5">
    <location>
        <begin position="495"/>
        <end position="532"/>
    </location>
</feature>
<dbReference type="PROSITE" id="PS50975">
    <property type="entry name" value="ATP_GRASP"/>
    <property type="match status" value="1"/>
</dbReference>
<dbReference type="Proteomes" id="UP000777002">
    <property type="component" value="Unassembled WGS sequence"/>
</dbReference>
<dbReference type="Gene3D" id="3.40.50.261">
    <property type="entry name" value="Succinyl-CoA synthetase domains"/>
    <property type="match status" value="2"/>
</dbReference>
<dbReference type="PROSITE" id="PS51186">
    <property type="entry name" value="GNAT"/>
    <property type="match status" value="1"/>
</dbReference>
<dbReference type="SUPFAM" id="SSF52210">
    <property type="entry name" value="Succinyl-CoA synthetase domains"/>
    <property type="match status" value="2"/>
</dbReference>
<name>A0ABS2GPT3_9BURK</name>
<dbReference type="InterPro" id="IPR032875">
    <property type="entry name" value="Succ_CoA_lig_flav_dom"/>
</dbReference>
<reference evidence="7 8" key="1">
    <citation type="journal article" date="2021" name="Sci. Rep.">
        <title>The distribution of antibiotic resistance genes in chicken gut microbiota commensals.</title>
        <authorList>
            <person name="Juricova H."/>
            <person name="Matiasovicova J."/>
            <person name="Kubasova T."/>
            <person name="Cejkova D."/>
            <person name="Rychlik I."/>
        </authorList>
    </citation>
    <scope>NUCLEOTIDE SEQUENCE [LARGE SCALE GENOMIC DNA]</scope>
    <source>
        <strain evidence="7 8">An562</strain>
    </source>
</reference>
<feature type="domain" description="N-acetyltransferase" evidence="6">
    <location>
        <begin position="736"/>
        <end position="891"/>
    </location>
</feature>
<keyword evidence="1" id="KW-0436">Ligase</keyword>
<dbReference type="SMART" id="SM00881">
    <property type="entry name" value="CoA_binding"/>
    <property type="match status" value="1"/>
</dbReference>
<dbReference type="InterPro" id="IPR051538">
    <property type="entry name" value="Acyl-CoA_Synth/Transferase"/>
</dbReference>
<accession>A0ABS2GPT3</accession>
<sequence length="891" mass="98010">MDISNRLHSALAPETVAIIGASDRENSRGTTLWKNLIQSNFKGRVYPVNPKYRYIGDFQCYPSIKSIEDKIDLAILAVPSKTIERLLEDIASHGTRWVVLAPSDPSVTSNPSWQASIVNKARSLGLRLIGTDCLGIMRPSIGLNASYWSDLPQAGNVAFASQSGVIGTSLLASQRIRDIGFSTLVNTGDEIDVSMSEIIDYLAQDKQTNVIVLHVEGIRNPREFFSAVREACKHKPVIVLRGGKSLQASQLLATRMGVPAGDDNIFNALLERAGAIRVYGLEEMLSAIEIFCQHRLPRGNRIGIISNGSGFGVLAADAASGCDVKIATLSRQTTEKLHQIFDNPLPMTNPVDLWADADPRRIKLAVDALNKDENVDAIVVVTAPTFAAPLERVCDAIAYATDASFKPIITAWIGESQTIAAKARLKNHPITVLKSPETAVKAFSWMAHFAQSKRYLAGTIANGNVTLPADDSAIRQILEENQQKENFTLNEIQTKRLLACLGLTTASGILVKSPVEAIDAAKTLGFPVVIKAIAKGVVHKSNVGGVCLDLRDENEVIQASRQILKDLELKAPYAQLEGLFVQRYIRQPNGREVKISVHTDSRFGPVISFGAGGHMGDIYHDEVCELLPLTEPLAQKLIEKPTVSAFLENFRGLPPANKEALVQILMRVSKLVTDYPLIRNLTIDPLLIDDGGCIALDAHIGISPNKLDKDSLASHLTLAPETWIDPSWREIKGGFVTLRSIRAQDYDALRNFLMRLSPQTTYLRLHISSNELAREKIVELTNIDYNREVAIIACDPEEPESIRAVSRFKRMPGTSFAEFGVVVEDSWQRRGLASLLMKELIEQAKRMHISILIGYVLRGNDAMYALMQSLGFVCHDDETLDDTFVTFTLNL</sequence>
<dbReference type="PANTHER" id="PTHR43334:SF1">
    <property type="entry name" value="3-HYDROXYPROPIONATE--COA LIGASE [ADP-FORMING]"/>
    <property type="match status" value="1"/>
</dbReference>
<dbReference type="SUPFAM" id="SSF51735">
    <property type="entry name" value="NAD(P)-binding Rossmann-fold domains"/>
    <property type="match status" value="1"/>
</dbReference>
<evidence type="ECO:0000313" key="8">
    <source>
        <dbReference type="Proteomes" id="UP000777002"/>
    </source>
</evidence>
<dbReference type="InterPro" id="IPR016102">
    <property type="entry name" value="Succinyl-CoA_synth-like"/>
</dbReference>
<proteinExistence type="predicted"/>
<evidence type="ECO:0000259" key="5">
    <source>
        <dbReference type="PROSITE" id="PS50975"/>
    </source>
</evidence>